<keyword evidence="1" id="KW-0812">Transmembrane</keyword>
<proteinExistence type="predicted"/>
<name>A0A1A8YLY2_PLAOA</name>
<reference evidence="2" key="2">
    <citation type="submission" date="2016-05" db="EMBL/GenBank/DDBJ databases">
        <authorList>
            <person name="Lavstsen T."/>
            <person name="Jespersen J.S."/>
        </authorList>
    </citation>
    <scope>NUCLEOTIDE SEQUENCE [LARGE SCALE GENOMIC DNA]</scope>
</reference>
<keyword evidence="1" id="KW-1133">Transmembrane helix</keyword>
<dbReference type="EMBL" id="FLRD01000040">
    <property type="protein sequence ID" value="SBT32540.1"/>
    <property type="molecule type" value="Genomic_DNA"/>
</dbReference>
<keyword evidence="5" id="KW-1185">Reference proteome</keyword>
<gene>
    <name evidence="2" type="ORF">POVWA1_012590</name>
    <name evidence="3" type="ORF">POVWA2_075710</name>
</gene>
<evidence type="ECO:0000313" key="2">
    <source>
        <dbReference type="EMBL" id="SBT32540.1"/>
    </source>
</evidence>
<evidence type="ECO:0000256" key="1">
    <source>
        <dbReference type="SAM" id="Phobius"/>
    </source>
</evidence>
<organism evidence="2 5">
    <name type="scientific">Plasmodium ovale wallikeri</name>
    <dbReference type="NCBI Taxonomy" id="864142"/>
    <lineage>
        <taxon>Eukaryota</taxon>
        <taxon>Sar</taxon>
        <taxon>Alveolata</taxon>
        <taxon>Apicomplexa</taxon>
        <taxon>Aconoidasida</taxon>
        <taxon>Haemosporida</taxon>
        <taxon>Plasmodiidae</taxon>
        <taxon>Plasmodium</taxon>
        <taxon>Plasmodium (Plasmodium)</taxon>
    </lineage>
</organism>
<keyword evidence="1" id="KW-0472">Membrane</keyword>
<dbReference type="EMBL" id="FLRE01001594">
    <property type="protein sequence ID" value="SBT56857.1"/>
    <property type="molecule type" value="Genomic_DNA"/>
</dbReference>
<evidence type="ECO:0000313" key="5">
    <source>
        <dbReference type="Proteomes" id="UP000078555"/>
    </source>
</evidence>
<sequence length="111" mass="12982">MHGGEENFCDDSGRGRFICVVKNIWGSVGHVYVILYGDFKTFITTIMVFLWFKKKKKKKGLSSPSLIYLSQCLDPPDWEVSSWVGTQKRADFTRFQMTFSYYLKNNFFLPI</sequence>
<dbReference type="Proteomes" id="UP000078555">
    <property type="component" value="Unassembled WGS sequence"/>
</dbReference>
<protein>
    <submittedName>
        <fullName evidence="2">Uncharacterized protein</fullName>
    </submittedName>
</protein>
<dbReference type="Proteomes" id="UP000078550">
    <property type="component" value="Unassembled WGS sequence"/>
</dbReference>
<feature type="transmembrane region" description="Helical" evidence="1">
    <location>
        <begin position="31"/>
        <end position="52"/>
    </location>
</feature>
<dbReference type="AlphaFoldDB" id="A0A1A8YLY2"/>
<accession>A0A1A8YLY2</accession>
<reference evidence="4 5" key="1">
    <citation type="submission" date="2016-05" db="EMBL/GenBank/DDBJ databases">
        <authorList>
            <person name="Naeem Raeece"/>
        </authorList>
    </citation>
    <scope>NUCLEOTIDE SEQUENCE [LARGE SCALE GENOMIC DNA]</scope>
</reference>
<evidence type="ECO:0000313" key="3">
    <source>
        <dbReference type="EMBL" id="SBT56857.1"/>
    </source>
</evidence>
<evidence type="ECO:0000313" key="4">
    <source>
        <dbReference type="Proteomes" id="UP000078550"/>
    </source>
</evidence>